<dbReference type="eggNOG" id="ENOG5033YME">
    <property type="taxonomic scope" value="Bacteria"/>
</dbReference>
<dbReference type="RefSeq" id="WP_029707072.1">
    <property type="nucleotide sequence ID" value="NZ_CP019239.1"/>
</dbReference>
<dbReference type="GO" id="GO:0015288">
    <property type="term" value="F:porin activity"/>
    <property type="evidence" value="ECO:0007669"/>
    <property type="project" value="InterPro"/>
</dbReference>
<dbReference type="InterPro" id="IPR023614">
    <property type="entry name" value="Porin_dom_sf"/>
</dbReference>
<protein>
    <recommendedName>
        <fullName evidence="2">Porin domain-containing protein</fullName>
    </recommendedName>
</protein>
<keyword evidence="1" id="KW-0732">Signal</keyword>
<organism evidence="3 4">
    <name type="scientific">Rhodoferax saidenbachensis</name>
    <dbReference type="NCBI Taxonomy" id="1484693"/>
    <lineage>
        <taxon>Bacteria</taxon>
        <taxon>Pseudomonadati</taxon>
        <taxon>Pseudomonadota</taxon>
        <taxon>Betaproteobacteria</taxon>
        <taxon>Burkholderiales</taxon>
        <taxon>Comamonadaceae</taxon>
        <taxon>Rhodoferax</taxon>
    </lineage>
</organism>
<keyword evidence="4" id="KW-1185">Reference proteome</keyword>
<dbReference type="Gene3D" id="2.40.160.10">
    <property type="entry name" value="Porin"/>
    <property type="match status" value="1"/>
</dbReference>
<reference evidence="3 4" key="1">
    <citation type="submission" date="2017-01" db="EMBL/GenBank/DDBJ databases">
        <authorList>
            <person name="Mah S.A."/>
            <person name="Swanson W.J."/>
            <person name="Moy G.W."/>
            <person name="Vacquier V.D."/>
        </authorList>
    </citation>
    <scope>NUCLEOTIDE SEQUENCE [LARGE SCALE GENOMIC DNA]</scope>
    <source>
        <strain evidence="3 4">DSM 22694</strain>
    </source>
</reference>
<dbReference type="Pfam" id="PF13609">
    <property type="entry name" value="Porin_4"/>
    <property type="match status" value="1"/>
</dbReference>
<dbReference type="Proteomes" id="UP000186110">
    <property type="component" value="Chromosome"/>
</dbReference>
<dbReference type="GO" id="GO:0016020">
    <property type="term" value="C:membrane"/>
    <property type="evidence" value="ECO:0007669"/>
    <property type="project" value="InterPro"/>
</dbReference>
<feature type="domain" description="Porin" evidence="2">
    <location>
        <begin position="7"/>
        <end position="344"/>
    </location>
</feature>
<feature type="chain" id="PRO_5010329809" description="Porin domain-containing protein" evidence="1">
    <location>
        <begin position="20"/>
        <end position="390"/>
    </location>
</feature>
<gene>
    <name evidence="3" type="ORF">RS694_04070</name>
</gene>
<accession>A0A1P8K706</accession>
<name>A0A1P8K706_9BURK</name>
<feature type="signal peptide" evidence="1">
    <location>
        <begin position="1"/>
        <end position="19"/>
    </location>
</feature>
<dbReference type="KEGG" id="rsb:RS694_04070"/>
<dbReference type="InterPro" id="IPR033900">
    <property type="entry name" value="Gram_neg_porin_domain"/>
</dbReference>
<evidence type="ECO:0000256" key="1">
    <source>
        <dbReference type="SAM" id="SignalP"/>
    </source>
</evidence>
<proteinExistence type="predicted"/>
<dbReference type="STRING" id="1484693.RS694_04070"/>
<evidence type="ECO:0000313" key="4">
    <source>
        <dbReference type="Proteomes" id="UP000186110"/>
    </source>
</evidence>
<sequence length="390" mass="39665">MKKTLVALAVLAASGASFAQVTITGTVAMGYQAAKSTGTSAATLSPFLGGTTFAATPGNDTAGLGVDTTEIYFTATEDLGGGQKVEAKLGLDGATRGTVGGGDTTLTYTNNSFGRIQLGAVKGDAIHSGIPSAGAPVIDMDGKIFEIRSSSDFISYAAPIGPVIFVYKISESSKGLGLGVGSAGAAGTVVGQRTSDLALVYSSGPVKLVGAYRSYDNRNPTTIANGEGLTKDNVVSFQAGYDAGFANFGFGYNVATASIGPKVDDMLIGVSVPAGAWTFGATFGMAKASGVADAQSTAFPGANANQQQGFKDLMKLADGTANSVSVGAKYDFSKRTNLSVKYATWTRSGYEQFEAWGARVAAGTAAQNALNEFGYTDKASQTSILLAHSF</sequence>
<evidence type="ECO:0000259" key="2">
    <source>
        <dbReference type="Pfam" id="PF13609"/>
    </source>
</evidence>
<dbReference type="AlphaFoldDB" id="A0A1P8K706"/>
<evidence type="ECO:0000313" key="3">
    <source>
        <dbReference type="EMBL" id="APW41803.1"/>
    </source>
</evidence>
<dbReference type="SUPFAM" id="SSF56935">
    <property type="entry name" value="Porins"/>
    <property type="match status" value="1"/>
</dbReference>
<dbReference type="EMBL" id="CP019239">
    <property type="protein sequence ID" value="APW41803.1"/>
    <property type="molecule type" value="Genomic_DNA"/>
</dbReference>